<comment type="similarity">
    <text evidence="2">Belongs to the oligopeptide OPT transporter family.</text>
</comment>
<feature type="compositionally biased region" description="Basic and acidic residues" evidence="9">
    <location>
        <begin position="19"/>
        <end position="29"/>
    </location>
</feature>
<dbReference type="RefSeq" id="XP_020078306.1">
    <property type="nucleotide sequence ID" value="XM_020223495.1"/>
</dbReference>
<feature type="transmembrane region" description="Helical" evidence="10">
    <location>
        <begin position="622"/>
        <end position="643"/>
    </location>
</feature>
<feature type="transmembrane region" description="Helical" evidence="10">
    <location>
        <begin position="283"/>
        <end position="302"/>
    </location>
</feature>
<dbReference type="InterPro" id="IPR004648">
    <property type="entry name" value="Oligpept_transpt"/>
</dbReference>
<feature type="transmembrane region" description="Helical" evidence="10">
    <location>
        <begin position="388"/>
        <end position="414"/>
    </location>
</feature>
<evidence type="ECO:0000256" key="3">
    <source>
        <dbReference type="ARBA" id="ARBA00022448"/>
    </source>
</evidence>
<keyword evidence="3" id="KW-0813">Transport</keyword>
<evidence type="ECO:0000313" key="12">
    <source>
        <dbReference type="Proteomes" id="UP000095085"/>
    </source>
</evidence>
<feature type="transmembrane region" description="Helical" evidence="10">
    <location>
        <begin position="471"/>
        <end position="491"/>
    </location>
</feature>
<dbReference type="InterPro" id="IPR004813">
    <property type="entry name" value="OPT"/>
</dbReference>
<dbReference type="OrthoDB" id="9986677at2759"/>
<keyword evidence="6" id="KW-0653">Protein transport</keyword>
<dbReference type="PANTHER" id="PTHR22601">
    <property type="entry name" value="ISP4 LIKE PROTEIN"/>
    <property type="match status" value="1"/>
</dbReference>
<protein>
    <recommendedName>
        <fullName evidence="13">Small oligopeptide transporter</fullName>
    </recommendedName>
</protein>
<evidence type="ECO:0000256" key="2">
    <source>
        <dbReference type="ARBA" id="ARBA00008807"/>
    </source>
</evidence>
<comment type="subcellular location">
    <subcellularLocation>
        <location evidence="1">Membrane</location>
        <topology evidence="1">Multi-pass membrane protein</topology>
    </subcellularLocation>
</comment>
<organism evidence="11 12">
    <name type="scientific">Hyphopichia burtonii NRRL Y-1933</name>
    <dbReference type="NCBI Taxonomy" id="984485"/>
    <lineage>
        <taxon>Eukaryota</taxon>
        <taxon>Fungi</taxon>
        <taxon>Dikarya</taxon>
        <taxon>Ascomycota</taxon>
        <taxon>Saccharomycotina</taxon>
        <taxon>Pichiomycetes</taxon>
        <taxon>Debaryomycetaceae</taxon>
        <taxon>Hyphopichia</taxon>
    </lineage>
</organism>
<dbReference type="AlphaFoldDB" id="A0A1E4RPN4"/>
<feature type="region of interest" description="Disordered" evidence="9">
    <location>
        <begin position="1"/>
        <end position="29"/>
    </location>
</feature>
<feature type="transmembrane region" description="Helical" evidence="10">
    <location>
        <begin position="102"/>
        <end position="123"/>
    </location>
</feature>
<evidence type="ECO:0000256" key="6">
    <source>
        <dbReference type="ARBA" id="ARBA00022927"/>
    </source>
</evidence>
<feature type="transmembrane region" description="Helical" evidence="10">
    <location>
        <begin position="698"/>
        <end position="722"/>
    </location>
</feature>
<sequence length="759" mass="84831">MSLSNSLDNKNPELVHVGRGNEETTDFYKDEKQDFYESGDYSDSNGSTPALADFTRDDVDAIVPTEDFDAPASTLRMWVLVIVLSTVIGGVDAFFNMRFPTIHIAALVAQVVAFPLGELWYWIVPSWNVPLPFGCGFNLNPGPFNQKEHALVFVVVNVVVSAGLVNNAVVEQFKFFDRDIGIGKMIMAHVSCFILSYALSGLTYDILVTPPDCVWPGILGNCALLQTFHSRENKPAGGWTISRFKFLAIVFTVAFVWYWFPDFIAPFLSTIGAWISWCKPSSAALSQVFGVQTGLGLFPLTFDWSQVTSLSNPLTTPFWAVCCVFGSFVFWIWIVMPGLYYQNHWQTAHLPIMTSSVFDVKGKPYNASKVVNQDWDLVTSKFNDYSPVMLPIAFLMNVALGLASFTAMMVTFFLRIKPDVIDPLRLKKTDVHNVALSKYKNFHWSYYVAWFIIGLAIGFGFSGAYSTNIDAGAFIVSIIIAVALYMPLIFIESRSSIEVSLQPFFEIIGAFWFKNPLKLFWFYTFGFSVLQHGMHTSMSAKLAHYNKVPPKVTMTCLLFAAIWGGVLNPAVTGYILYHFEGVCSADATNHLVCRKQKTQFNSQLVWGLFGDHIFTPGGRYSWVLWFFLVGAVVSLAIGLIQMWKPNSFWKRVNPTLLFAGAANIPSVTGYNVSTWAVCAAIMNFWVHRTRHAWWKKYNLVLAVGLDTGLAIAVILIYFSIFYTGASDNFTWWGTTVSKSGCDANGCPHLTGSMTTPLGW</sequence>
<dbReference type="GO" id="GO:0015031">
    <property type="term" value="P:protein transport"/>
    <property type="evidence" value="ECO:0007669"/>
    <property type="project" value="UniProtKB-KW"/>
</dbReference>
<dbReference type="Proteomes" id="UP000095085">
    <property type="component" value="Unassembled WGS sequence"/>
</dbReference>
<dbReference type="GO" id="GO:0016020">
    <property type="term" value="C:membrane"/>
    <property type="evidence" value="ECO:0007669"/>
    <property type="project" value="UniProtKB-SubCell"/>
</dbReference>
<dbReference type="Pfam" id="PF03169">
    <property type="entry name" value="OPT"/>
    <property type="match status" value="1"/>
</dbReference>
<evidence type="ECO:0000256" key="9">
    <source>
        <dbReference type="SAM" id="MobiDB-lite"/>
    </source>
</evidence>
<keyword evidence="4 10" id="KW-0812">Transmembrane</keyword>
<feature type="transmembrane region" description="Helical" evidence="10">
    <location>
        <begin position="663"/>
        <end position="686"/>
    </location>
</feature>
<keyword evidence="5" id="KW-0571">Peptide transport</keyword>
<dbReference type="EMBL" id="KV454539">
    <property type="protein sequence ID" value="ODV69239.1"/>
    <property type="molecule type" value="Genomic_DNA"/>
</dbReference>
<evidence type="ECO:0000256" key="8">
    <source>
        <dbReference type="ARBA" id="ARBA00023136"/>
    </source>
</evidence>
<dbReference type="GeneID" id="30998044"/>
<dbReference type="NCBIfam" id="TIGR00727">
    <property type="entry name" value="ISP4_OPT"/>
    <property type="match status" value="1"/>
</dbReference>
<keyword evidence="8 10" id="KW-0472">Membrane</keyword>
<dbReference type="GO" id="GO:0035673">
    <property type="term" value="F:oligopeptide transmembrane transporter activity"/>
    <property type="evidence" value="ECO:0007669"/>
    <property type="project" value="InterPro"/>
</dbReference>
<reference evidence="12" key="1">
    <citation type="submission" date="2016-05" db="EMBL/GenBank/DDBJ databases">
        <title>Comparative genomics of biotechnologically important yeasts.</title>
        <authorList>
            <consortium name="DOE Joint Genome Institute"/>
            <person name="Riley R."/>
            <person name="Haridas S."/>
            <person name="Wolfe K.H."/>
            <person name="Lopes M.R."/>
            <person name="Hittinger C.T."/>
            <person name="Goker M."/>
            <person name="Salamov A."/>
            <person name="Wisecaver J."/>
            <person name="Long T.M."/>
            <person name="Aerts A.L."/>
            <person name="Barry K."/>
            <person name="Choi C."/>
            <person name="Clum A."/>
            <person name="Coughlan A.Y."/>
            <person name="Deshpande S."/>
            <person name="Douglass A.P."/>
            <person name="Hanson S.J."/>
            <person name="Klenk H.-P."/>
            <person name="Labutti K."/>
            <person name="Lapidus A."/>
            <person name="Lindquist E."/>
            <person name="Lipzen A."/>
            <person name="Meier-Kolthoff J.P."/>
            <person name="Ohm R.A."/>
            <person name="Otillar R.P."/>
            <person name="Pangilinan J."/>
            <person name="Peng Y."/>
            <person name="Rokas A."/>
            <person name="Rosa C.A."/>
            <person name="Scheuner C."/>
            <person name="Sibirny A.A."/>
            <person name="Slot J.C."/>
            <person name="Stielow J.B."/>
            <person name="Sun H."/>
            <person name="Kurtzman C.P."/>
            <person name="Blackwell M."/>
            <person name="Grigoriev I.V."/>
            <person name="Jeffries T.W."/>
        </authorList>
    </citation>
    <scope>NUCLEOTIDE SEQUENCE [LARGE SCALE GENOMIC DNA]</scope>
    <source>
        <strain evidence="12">NRRL Y-1933</strain>
    </source>
</reference>
<accession>A0A1E4RPN4</accession>
<evidence type="ECO:0000256" key="10">
    <source>
        <dbReference type="SAM" id="Phobius"/>
    </source>
</evidence>
<feature type="transmembrane region" description="Helical" evidence="10">
    <location>
        <begin position="246"/>
        <end position="277"/>
    </location>
</feature>
<evidence type="ECO:0000256" key="7">
    <source>
        <dbReference type="ARBA" id="ARBA00022989"/>
    </source>
</evidence>
<feature type="transmembrane region" description="Helical" evidence="10">
    <location>
        <begin position="444"/>
        <end position="465"/>
    </location>
</feature>
<dbReference type="NCBIfam" id="TIGR00728">
    <property type="entry name" value="OPT_sfam"/>
    <property type="match status" value="1"/>
</dbReference>
<proteinExistence type="inferred from homology"/>
<evidence type="ECO:0000256" key="4">
    <source>
        <dbReference type="ARBA" id="ARBA00022692"/>
    </source>
</evidence>
<feature type="transmembrane region" description="Helical" evidence="10">
    <location>
        <begin position="150"/>
        <end position="170"/>
    </location>
</feature>
<feature type="transmembrane region" description="Helical" evidence="10">
    <location>
        <begin position="314"/>
        <end position="334"/>
    </location>
</feature>
<evidence type="ECO:0000256" key="5">
    <source>
        <dbReference type="ARBA" id="ARBA00022856"/>
    </source>
</evidence>
<feature type="transmembrane region" description="Helical" evidence="10">
    <location>
        <begin position="75"/>
        <end position="95"/>
    </location>
</feature>
<name>A0A1E4RPN4_9ASCO</name>
<keyword evidence="7 10" id="KW-1133">Transmembrane helix</keyword>
<evidence type="ECO:0008006" key="13">
    <source>
        <dbReference type="Google" id="ProtNLM"/>
    </source>
</evidence>
<gene>
    <name evidence="11" type="ORF">HYPBUDRAFT_5278</name>
</gene>
<evidence type="ECO:0000313" key="11">
    <source>
        <dbReference type="EMBL" id="ODV69239.1"/>
    </source>
</evidence>
<keyword evidence="12" id="KW-1185">Reference proteome</keyword>
<evidence type="ECO:0000256" key="1">
    <source>
        <dbReference type="ARBA" id="ARBA00004141"/>
    </source>
</evidence>